<reference evidence="5 6" key="1">
    <citation type="submission" date="2019-07" db="EMBL/GenBank/DDBJ databases">
        <authorList>
            <person name="Hibberd C M."/>
            <person name="Gehrig L. J."/>
            <person name="Chang H.-W."/>
            <person name="Venkatesh S."/>
        </authorList>
    </citation>
    <scope>NUCLEOTIDE SEQUENCE [LARGE SCALE GENOMIC DNA]</scope>
    <source>
        <strain evidence="5">Streptococcus_constellatus_SS_Bg39</strain>
    </source>
</reference>
<evidence type="ECO:0000313" key="5">
    <source>
        <dbReference type="EMBL" id="VUX09718.1"/>
    </source>
</evidence>
<accession>A0A564TR55</accession>
<proteinExistence type="predicted"/>
<dbReference type="GO" id="GO:0003700">
    <property type="term" value="F:DNA-binding transcription factor activity"/>
    <property type="evidence" value="ECO:0007669"/>
    <property type="project" value="InterPro"/>
</dbReference>
<dbReference type="InterPro" id="IPR018060">
    <property type="entry name" value="HTH_AraC"/>
</dbReference>
<protein>
    <submittedName>
        <fullName evidence="5">Arabinose operon regulatory protein</fullName>
    </submittedName>
</protein>
<dbReference type="Gene3D" id="1.10.10.60">
    <property type="entry name" value="Homeodomain-like"/>
    <property type="match status" value="2"/>
</dbReference>
<organism evidence="5 6">
    <name type="scientific">Streptococcus constellatus</name>
    <dbReference type="NCBI Taxonomy" id="76860"/>
    <lineage>
        <taxon>Bacteria</taxon>
        <taxon>Bacillati</taxon>
        <taxon>Bacillota</taxon>
        <taxon>Bacilli</taxon>
        <taxon>Lactobacillales</taxon>
        <taxon>Streptococcaceae</taxon>
        <taxon>Streptococcus</taxon>
        <taxon>Streptococcus anginosus group</taxon>
    </lineage>
</organism>
<dbReference type="InterPro" id="IPR009057">
    <property type="entry name" value="Homeodomain-like_sf"/>
</dbReference>
<evidence type="ECO:0000256" key="3">
    <source>
        <dbReference type="ARBA" id="ARBA00023163"/>
    </source>
</evidence>
<dbReference type="OrthoDB" id="247151at2"/>
<dbReference type="GO" id="GO:0043565">
    <property type="term" value="F:sequence-specific DNA binding"/>
    <property type="evidence" value="ECO:0007669"/>
    <property type="project" value="InterPro"/>
</dbReference>
<evidence type="ECO:0000313" key="6">
    <source>
        <dbReference type="Proteomes" id="UP000385544"/>
    </source>
</evidence>
<dbReference type="EMBL" id="CABHMZ010000028">
    <property type="protein sequence ID" value="VUX09718.1"/>
    <property type="molecule type" value="Genomic_DNA"/>
</dbReference>
<evidence type="ECO:0000256" key="1">
    <source>
        <dbReference type="ARBA" id="ARBA00023015"/>
    </source>
</evidence>
<keyword evidence="3" id="KW-0804">Transcription</keyword>
<feature type="domain" description="HTH araC/xylS-type" evidence="4">
    <location>
        <begin position="141"/>
        <end position="239"/>
    </location>
</feature>
<dbReference type="SUPFAM" id="SSF46689">
    <property type="entry name" value="Homeodomain-like"/>
    <property type="match status" value="2"/>
</dbReference>
<evidence type="ECO:0000256" key="2">
    <source>
        <dbReference type="ARBA" id="ARBA00023125"/>
    </source>
</evidence>
<keyword evidence="1" id="KW-0805">Transcription regulation</keyword>
<dbReference type="PROSITE" id="PS01124">
    <property type="entry name" value="HTH_ARAC_FAMILY_2"/>
    <property type="match status" value="1"/>
</dbReference>
<dbReference type="Proteomes" id="UP000385544">
    <property type="component" value="Unassembled WGS sequence"/>
</dbReference>
<dbReference type="AlphaFoldDB" id="A0A564TR55"/>
<evidence type="ECO:0000259" key="4">
    <source>
        <dbReference type="PROSITE" id="PS01124"/>
    </source>
</evidence>
<dbReference type="SMART" id="SM00342">
    <property type="entry name" value="HTH_ARAC"/>
    <property type="match status" value="1"/>
</dbReference>
<keyword evidence="2" id="KW-0238">DNA-binding</keyword>
<dbReference type="RefSeq" id="WP_144210671.1">
    <property type="nucleotide sequence ID" value="NZ_CABHMZ010000028.1"/>
</dbReference>
<dbReference type="PANTHER" id="PTHR43280:SF2">
    <property type="entry name" value="HTH-TYPE TRANSCRIPTIONAL REGULATOR EXSA"/>
    <property type="match status" value="1"/>
</dbReference>
<name>A0A564TR55_STRCV</name>
<gene>
    <name evidence="5" type="primary">araC</name>
    <name evidence="5" type="ORF">SCSS39_01862</name>
</gene>
<sequence length="249" mass="29448">MNHFQDKIRYQAYLNRESNFHHHRYDEELQQYLWIKEGNPTEAANAGQAMFTSDLTGALSTDPLREKRYLFVASTTLATRFAIQGGMPEEEAYNTSDLFIQEMDKLHDIDSINHLQERMMRTFAESVQKQRKQTIQQLPILRCIEYIEDHLHQTITLDMLASHIDYSPNYISQLFQKEMKEKLSSYILRRKIEVAQNMIQSRNFNLLEISEILAFSSQSYFSKIFKKYTTQTPRQFQQSLPNEAIQTKN</sequence>
<dbReference type="PANTHER" id="PTHR43280">
    <property type="entry name" value="ARAC-FAMILY TRANSCRIPTIONAL REGULATOR"/>
    <property type="match status" value="1"/>
</dbReference>
<dbReference type="Pfam" id="PF12833">
    <property type="entry name" value="HTH_18"/>
    <property type="match status" value="1"/>
</dbReference>